<accession>A0AAV4DLE4</accession>
<name>A0AAV4DLE4_9GAST</name>
<comment type="caution">
    <text evidence="1">The sequence shown here is derived from an EMBL/GenBank/DDBJ whole genome shotgun (WGS) entry which is preliminary data.</text>
</comment>
<sequence length="99" mass="10713">MGFEAVTGRFLQISGRIRYDCATRPPGQGRGGWANVTMVIVTRNSSLTISLSLTVVSADSCQHLVYLTQKLQSLLVRCLKGKVVMSPFKVVTISSLGPL</sequence>
<dbReference type="Proteomes" id="UP000735302">
    <property type="component" value="Unassembled WGS sequence"/>
</dbReference>
<protein>
    <submittedName>
        <fullName evidence="1">Uncharacterized protein</fullName>
    </submittedName>
</protein>
<evidence type="ECO:0000313" key="1">
    <source>
        <dbReference type="EMBL" id="GFO45034.1"/>
    </source>
</evidence>
<gene>
    <name evidence="1" type="ORF">PoB_007153900</name>
</gene>
<evidence type="ECO:0000313" key="2">
    <source>
        <dbReference type="Proteomes" id="UP000735302"/>
    </source>
</evidence>
<dbReference type="EMBL" id="BLXT01007988">
    <property type="protein sequence ID" value="GFO45034.1"/>
    <property type="molecule type" value="Genomic_DNA"/>
</dbReference>
<proteinExistence type="predicted"/>
<dbReference type="AlphaFoldDB" id="A0AAV4DLE4"/>
<organism evidence="1 2">
    <name type="scientific">Plakobranchus ocellatus</name>
    <dbReference type="NCBI Taxonomy" id="259542"/>
    <lineage>
        <taxon>Eukaryota</taxon>
        <taxon>Metazoa</taxon>
        <taxon>Spiralia</taxon>
        <taxon>Lophotrochozoa</taxon>
        <taxon>Mollusca</taxon>
        <taxon>Gastropoda</taxon>
        <taxon>Heterobranchia</taxon>
        <taxon>Euthyneura</taxon>
        <taxon>Panpulmonata</taxon>
        <taxon>Sacoglossa</taxon>
        <taxon>Placobranchoidea</taxon>
        <taxon>Plakobranchidae</taxon>
        <taxon>Plakobranchus</taxon>
    </lineage>
</organism>
<reference evidence="1 2" key="1">
    <citation type="journal article" date="2021" name="Elife">
        <title>Chloroplast acquisition without the gene transfer in kleptoplastic sea slugs, Plakobranchus ocellatus.</title>
        <authorList>
            <person name="Maeda T."/>
            <person name="Takahashi S."/>
            <person name="Yoshida T."/>
            <person name="Shimamura S."/>
            <person name="Takaki Y."/>
            <person name="Nagai Y."/>
            <person name="Toyoda A."/>
            <person name="Suzuki Y."/>
            <person name="Arimoto A."/>
            <person name="Ishii H."/>
            <person name="Satoh N."/>
            <person name="Nishiyama T."/>
            <person name="Hasebe M."/>
            <person name="Maruyama T."/>
            <person name="Minagawa J."/>
            <person name="Obokata J."/>
            <person name="Shigenobu S."/>
        </authorList>
    </citation>
    <scope>NUCLEOTIDE SEQUENCE [LARGE SCALE GENOMIC DNA]</scope>
</reference>
<keyword evidence="2" id="KW-1185">Reference proteome</keyword>